<dbReference type="Pfam" id="PF02493">
    <property type="entry name" value="MORN"/>
    <property type="match status" value="6"/>
</dbReference>
<evidence type="ECO:0000313" key="4">
    <source>
        <dbReference type="Proteomes" id="UP000041254"/>
    </source>
</evidence>
<dbReference type="PANTHER" id="PTHR23084">
    <property type="entry name" value="PHOSPHATIDYLINOSITOL-4-PHOSPHATE 5-KINASE RELATED"/>
    <property type="match status" value="1"/>
</dbReference>
<evidence type="ECO:0000313" key="3">
    <source>
        <dbReference type="EMBL" id="CEM34188.1"/>
    </source>
</evidence>
<evidence type="ECO:0000256" key="1">
    <source>
        <dbReference type="ARBA" id="ARBA00022737"/>
    </source>
</evidence>
<dbReference type="Gene3D" id="2.20.110.10">
    <property type="entry name" value="Histone H3 K4-specific methyltransferase SET7/9 N-terminal domain"/>
    <property type="match status" value="2"/>
</dbReference>
<name>A0A0G4GTV9_VITBC</name>
<dbReference type="EMBL" id="CDMY01000808">
    <property type="protein sequence ID" value="CEM34188.1"/>
    <property type="molecule type" value="Genomic_DNA"/>
</dbReference>
<dbReference type="OrthoDB" id="270720at2759"/>
<accession>A0A0G4GTV9</accession>
<dbReference type="PhylomeDB" id="A0A0G4GTV9"/>
<dbReference type="STRING" id="1169540.A0A0G4GTV9"/>
<keyword evidence="1" id="KW-0677">Repeat</keyword>
<dbReference type="Proteomes" id="UP000041254">
    <property type="component" value="Unassembled WGS sequence"/>
</dbReference>
<sequence length="342" mass="38662">MQPGTPTPMHTHHQAMVLPTSSDMTTDKLKDQLHNLHVEKGLLHERLLEETRLKMEAVRERDLARAELAVLQKENERLKRLVPLENYSPTPRHDGLTTILEHMDGKYEGTARKGVPEGWGVLSAGITSNPDVPPNAKRYEGEWREGVFHGKGIKYYEGDGDLVNKKEYEGQWSKGMRNGVGIAYFPNGNPHFKCQWKDDQIDESEEVIEHFHNGNVKYKGGFLDGLRHGHGTEYGDYYGPRPELGGRTFAHHKAYEGAWSKGKKEGQGTMFYEDGCTVWYQGEWADGQRHGYGIEYDHGTGGKKFEGEWHAGSFVSGTFCRYDNKGKLVGQGQWKNGQPVSS</sequence>
<dbReference type="VEuPathDB" id="CryptoDB:Vbra_6364"/>
<dbReference type="PANTHER" id="PTHR23084:SF263">
    <property type="entry name" value="MORN REPEAT-CONTAINING PROTEIN 1"/>
    <property type="match status" value="1"/>
</dbReference>
<proteinExistence type="predicted"/>
<evidence type="ECO:0000256" key="2">
    <source>
        <dbReference type="SAM" id="Coils"/>
    </source>
</evidence>
<organism evidence="3 4">
    <name type="scientific">Vitrella brassicaformis (strain CCMP3155)</name>
    <dbReference type="NCBI Taxonomy" id="1169540"/>
    <lineage>
        <taxon>Eukaryota</taxon>
        <taxon>Sar</taxon>
        <taxon>Alveolata</taxon>
        <taxon>Colpodellida</taxon>
        <taxon>Vitrellaceae</taxon>
        <taxon>Vitrella</taxon>
    </lineage>
</organism>
<protein>
    <submittedName>
        <fullName evidence="3">Uncharacterized protein</fullName>
    </submittedName>
</protein>
<dbReference type="InterPro" id="IPR003409">
    <property type="entry name" value="MORN"/>
</dbReference>
<reference evidence="3 4" key="1">
    <citation type="submission" date="2014-11" db="EMBL/GenBank/DDBJ databases">
        <authorList>
            <person name="Zhu J."/>
            <person name="Qi W."/>
            <person name="Song R."/>
        </authorList>
    </citation>
    <scope>NUCLEOTIDE SEQUENCE [LARGE SCALE GENOMIC DNA]</scope>
</reference>
<dbReference type="AlphaFoldDB" id="A0A0G4GTV9"/>
<dbReference type="SMART" id="SM00698">
    <property type="entry name" value="MORN"/>
    <property type="match status" value="5"/>
</dbReference>
<dbReference type="InParanoid" id="A0A0G4GTV9"/>
<keyword evidence="4" id="KW-1185">Reference proteome</keyword>
<feature type="coiled-coil region" evidence="2">
    <location>
        <begin position="54"/>
        <end position="81"/>
    </location>
</feature>
<gene>
    <name evidence="3" type="ORF">Vbra_6364</name>
</gene>
<dbReference type="SUPFAM" id="SSF82185">
    <property type="entry name" value="Histone H3 K4-specific methyltransferase SET7/9 N-terminal domain"/>
    <property type="match status" value="2"/>
</dbReference>
<keyword evidence="2" id="KW-0175">Coiled coil</keyword>